<dbReference type="AlphaFoldDB" id="A0A6M1LD65"/>
<dbReference type="SUPFAM" id="SSF53756">
    <property type="entry name" value="UDP-Glycosyltransferase/glycogen phosphorylase"/>
    <property type="match status" value="1"/>
</dbReference>
<dbReference type="RefSeq" id="WP_164450076.1">
    <property type="nucleotide sequence ID" value="NZ_SAIY01000014.1"/>
</dbReference>
<dbReference type="Gene3D" id="3.40.50.2000">
    <property type="entry name" value="Glycogen Phosphorylase B"/>
    <property type="match status" value="1"/>
</dbReference>
<keyword evidence="1" id="KW-0328">Glycosyltransferase</keyword>
<evidence type="ECO:0000256" key="2">
    <source>
        <dbReference type="ARBA" id="ARBA00022679"/>
    </source>
</evidence>
<dbReference type="GO" id="GO:0016757">
    <property type="term" value="F:glycosyltransferase activity"/>
    <property type="evidence" value="ECO:0007669"/>
    <property type="project" value="UniProtKB-KW"/>
</dbReference>
<gene>
    <name evidence="4" type="ORF">ENC19_28125</name>
</gene>
<reference evidence="4 5" key="1">
    <citation type="submission" date="2020-02" db="EMBL/GenBank/DDBJ databases">
        <title>Draft Genome Sequence of Verrucosispora sp. Strain CWR15, Isolated from Gulf of Mexico Sponge.</title>
        <authorList>
            <person name="Kennedy S.J."/>
            <person name="Cella E."/>
            <person name="Azarian T."/>
            <person name="Baker B.J."/>
            <person name="Shaw L.N."/>
        </authorList>
    </citation>
    <scope>NUCLEOTIDE SEQUENCE [LARGE SCALE GENOMIC DNA]</scope>
    <source>
        <strain evidence="4 5">CWR15</strain>
    </source>
</reference>
<comment type="caution">
    <text evidence="4">The sequence shown here is derived from an EMBL/GenBank/DDBJ whole genome shotgun (WGS) entry which is preliminary data.</text>
</comment>
<feature type="domain" description="Glycosyltransferase subfamily 4-like N-terminal" evidence="3">
    <location>
        <begin position="26"/>
        <end position="114"/>
    </location>
</feature>
<keyword evidence="2 4" id="KW-0808">Transferase</keyword>
<evidence type="ECO:0000256" key="1">
    <source>
        <dbReference type="ARBA" id="ARBA00022676"/>
    </source>
</evidence>
<organism evidence="4 5">
    <name type="scientific">Verrucosispora sioxanthis</name>
    <dbReference type="NCBI Taxonomy" id="2499994"/>
    <lineage>
        <taxon>Bacteria</taxon>
        <taxon>Bacillati</taxon>
        <taxon>Actinomycetota</taxon>
        <taxon>Actinomycetes</taxon>
        <taxon>Micromonosporales</taxon>
        <taxon>Micromonosporaceae</taxon>
        <taxon>Micromonospora</taxon>
    </lineage>
</organism>
<evidence type="ECO:0000313" key="4">
    <source>
        <dbReference type="EMBL" id="NGM16216.1"/>
    </source>
</evidence>
<keyword evidence="5" id="KW-1185">Reference proteome</keyword>
<evidence type="ECO:0000259" key="3">
    <source>
        <dbReference type="Pfam" id="PF13439"/>
    </source>
</evidence>
<dbReference type="Pfam" id="PF13439">
    <property type="entry name" value="Glyco_transf_4"/>
    <property type="match status" value="1"/>
</dbReference>
<sequence>MSASNGSAAVAGGPGTVVLLLASSTGGVGQHVRSVARGLVAAGRPVLVCGPAATQDQFDFVLPVPGFGRWRSRRVPRRLTAAVGTLRRLLAAEQADVVHAHGLRAGLVAVLARPVARSWSPGTTRCWPAGYAVPWLVERIVRGARHSVPPPTWWRGSSRWALRDARLARSPLRNRLRRVVAGPPCGPEFAVAADQRR</sequence>
<accession>A0A6M1LD65</accession>
<dbReference type="InterPro" id="IPR028098">
    <property type="entry name" value="Glyco_trans_4-like_N"/>
</dbReference>
<protein>
    <submittedName>
        <fullName evidence="4">Glycosyltransferase</fullName>
    </submittedName>
</protein>
<dbReference type="Proteomes" id="UP000478148">
    <property type="component" value="Unassembled WGS sequence"/>
</dbReference>
<dbReference type="EMBL" id="SAIY01000014">
    <property type="protein sequence ID" value="NGM16216.1"/>
    <property type="molecule type" value="Genomic_DNA"/>
</dbReference>
<evidence type="ECO:0000313" key="5">
    <source>
        <dbReference type="Proteomes" id="UP000478148"/>
    </source>
</evidence>
<name>A0A6M1LD65_9ACTN</name>
<proteinExistence type="predicted"/>